<protein>
    <submittedName>
        <fullName evidence="1">Uncharacterized protein</fullName>
    </submittedName>
</protein>
<proteinExistence type="predicted"/>
<evidence type="ECO:0000313" key="1">
    <source>
        <dbReference type="EMBL" id="KAL1835302.1"/>
    </source>
</evidence>
<sequence length="54" mass="6024">MSPFLGLTVKTLGGPSSIRVQTWFRPVVQLRLRLTRLQPGVTPSMRLTRSGWGS</sequence>
<gene>
    <name evidence="1" type="ORF">VTJ49DRAFT_7100</name>
</gene>
<organism evidence="1 2">
    <name type="scientific">Humicola insolens</name>
    <name type="common">Soft-rot fungus</name>
    <dbReference type="NCBI Taxonomy" id="85995"/>
    <lineage>
        <taxon>Eukaryota</taxon>
        <taxon>Fungi</taxon>
        <taxon>Dikarya</taxon>
        <taxon>Ascomycota</taxon>
        <taxon>Pezizomycotina</taxon>
        <taxon>Sordariomycetes</taxon>
        <taxon>Sordariomycetidae</taxon>
        <taxon>Sordariales</taxon>
        <taxon>Chaetomiaceae</taxon>
        <taxon>Mycothermus</taxon>
    </lineage>
</organism>
<keyword evidence="2" id="KW-1185">Reference proteome</keyword>
<reference evidence="1 2" key="1">
    <citation type="journal article" date="2024" name="Commun. Biol.">
        <title>Comparative genomic analysis of thermophilic fungi reveals convergent evolutionary adaptations and gene losses.</title>
        <authorList>
            <person name="Steindorff A.S."/>
            <person name="Aguilar-Pontes M.V."/>
            <person name="Robinson A.J."/>
            <person name="Andreopoulos B."/>
            <person name="LaButti K."/>
            <person name="Kuo A."/>
            <person name="Mondo S."/>
            <person name="Riley R."/>
            <person name="Otillar R."/>
            <person name="Haridas S."/>
            <person name="Lipzen A."/>
            <person name="Grimwood J."/>
            <person name="Schmutz J."/>
            <person name="Clum A."/>
            <person name="Reid I.D."/>
            <person name="Moisan M.C."/>
            <person name="Butler G."/>
            <person name="Nguyen T.T.M."/>
            <person name="Dewar K."/>
            <person name="Conant G."/>
            <person name="Drula E."/>
            <person name="Henrissat B."/>
            <person name="Hansel C."/>
            <person name="Singer S."/>
            <person name="Hutchinson M.I."/>
            <person name="de Vries R.P."/>
            <person name="Natvig D.O."/>
            <person name="Powell A.J."/>
            <person name="Tsang A."/>
            <person name="Grigoriev I.V."/>
        </authorList>
    </citation>
    <scope>NUCLEOTIDE SEQUENCE [LARGE SCALE GENOMIC DNA]</scope>
    <source>
        <strain evidence="1 2">CBS 620.91</strain>
    </source>
</reference>
<dbReference type="EMBL" id="JAZGSY010000758">
    <property type="protein sequence ID" value="KAL1835302.1"/>
    <property type="molecule type" value="Genomic_DNA"/>
</dbReference>
<dbReference type="Proteomes" id="UP001583172">
    <property type="component" value="Unassembled WGS sequence"/>
</dbReference>
<accession>A0ABR3V0H8</accession>
<comment type="caution">
    <text evidence="1">The sequence shown here is derived from an EMBL/GenBank/DDBJ whole genome shotgun (WGS) entry which is preliminary data.</text>
</comment>
<evidence type="ECO:0000313" key="2">
    <source>
        <dbReference type="Proteomes" id="UP001583172"/>
    </source>
</evidence>
<name>A0ABR3V0H8_HUMIN</name>